<protein>
    <submittedName>
        <fullName evidence="3">Muscle M-line assembly protein unc-89</fullName>
    </submittedName>
</protein>
<proteinExistence type="predicted"/>
<evidence type="ECO:0000313" key="4">
    <source>
        <dbReference type="Proteomes" id="UP000198287"/>
    </source>
</evidence>
<keyword evidence="4" id="KW-1185">Reference proteome</keyword>
<dbReference type="EMBL" id="LNIX01000002">
    <property type="protein sequence ID" value="OXA60016.1"/>
    <property type="molecule type" value="Genomic_DNA"/>
</dbReference>
<feature type="compositionally biased region" description="Basic residues" evidence="1">
    <location>
        <begin position="154"/>
        <end position="166"/>
    </location>
</feature>
<dbReference type="OMA" id="WEKSMIC"/>
<sequence length="166" mass="18811">MNTFSGFSSLILVLMVGGAWSHNCSNVVEIESQGLLNYLANVSFIAPHNFSGEWVMDMATDVEFTFLGGWSIWISNNPTQGKALFRSRKDDVEIKKGDLVTFRFRISWFKGEPQPEVISLVWDGVEICADNGKTVKDIKASRARRTLDNNRQSRGGHRRRMRLNVN</sequence>
<comment type="caution">
    <text evidence="3">The sequence shown here is derived from an EMBL/GenBank/DDBJ whole genome shotgun (WGS) entry which is preliminary data.</text>
</comment>
<name>A0A226ETS9_FOLCA</name>
<organism evidence="3 4">
    <name type="scientific">Folsomia candida</name>
    <name type="common">Springtail</name>
    <dbReference type="NCBI Taxonomy" id="158441"/>
    <lineage>
        <taxon>Eukaryota</taxon>
        <taxon>Metazoa</taxon>
        <taxon>Ecdysozoa</taxon>
        <taxon>Arthropoda</taxon>
        <taxon>Hexapoda</taxon>
        <taxon>Collembola</taxon>
        <taxon>Entomobryomorpha</taxon>
        <taxon>Isotomoidea</taxon>
        <taxon>Isotomidae</taxon>
        <taxon>Proisotominae</taxon>
        <taxon>Folsomia</taxon>
    </lineage>
</organism>
<reference evidence="3 4" key="1">
    <citation type="submission" date="2015-12" db="EMBL/GenBank/DDBJ databases">
        <title>The genome of Folsomia candida.</title>
        <authorList>
            <person name="Faddeeva A."/>
            <person name="Derks M.F."/>
            <person name="Anvar Y."/>
            <person name="Smit S."/>
            <person name="Van Straalen N."/>
            <person name="Roelofs D."/>
        </authorList>
    </citation>
    <scope>NUCLEOTIDE SEQUENCE [LARGE SCALE GENOMIC DNA]</scope>
    <source>
        <strain evidence="3 4">VU population</strain>
        <tissue evidence="3">Whole body</tissue>
    </source>
</reference>
<dbReference type="AlphaFoldDB" id="A0A226ETS9"/>
<feature type="signal peptide" evidence="2">
    <location>
        <begin position="1"/>
        <end position="21"/>
    </location>
</feature>
<gene>
    <name evidence="3" type="ORF">Fcan01_06347</name>
</gene>
<dbReference type="OrthoDB" id="10459605at2759"/>
<dbReference type="Proteomes" id="UP000198287">
    <property type="component" value="Unassembled WGS sequence"/>
</dbReference>
<evidence type="ECO:0000256" key="1">
    <source>
        <dbReference type="SAM" id="MobiDB-lite"/>
    </source>
</evidence>
<evidence type="ECO:0000256" key="2">
    <source>
        <dbReference type="SAM" id="SignalP"/>
    </source>
</evidence>
<feature type="region of interest" description="Disordered" evidence="1">
    <location>
        <begin position="146"/>
        <end position="166"/>
    </location>
</feature>
<feature type="chain" id="PRO_5012081816" evidence="2">
    <location>
        <begin position="22"/>
        <end position="166"/>
    </location>
</feature>
<keyword evidence="2" id="KW-0732">Signal</keyword>
<accession>A0A226ETS9</accession>
<evidence type="ECO:0000313" key="3">
    <source>
        <dbReference type="EMBL" id="OXA60016.1"/>
    </source>
</evidence>